<comment type="caution">
    <text evidence="3">The sequence shown here is derived from an EMBL/GenBank/DDBJ whole genome shotgun (WGS) entry which is preliminary data.</text>
</comment>
<name>A0ABP9D9W5_9ACTN</name>
<protein>
    <submittedName>
        <fullName evidence="3">Uncharacterized protein</fullName>
    </submittedName>
</protein>
<evidence type="ECO:0000313" key="4">
    <source>
        <dbReference type="Proteomes" id="UP001501752"/>
    </source>
</evidence>
<keyword evidence="4" id="KW-1185">Reference proteome</keyword>
<feature type="region of interest" description="Disordered" evidence="1">
    <location>
        <begin position="136"/>
        <end position="190"/>
    </location>
</feature>
<feature type="transmembrane region" description="Helical" evidence="2">
    <location>
        <begin position="41"/>
        <end position="64"/>
    </location>
</feature>
<evidence type="ECO:0000256" key="2">
    <source>
        <dbReference type="SAM" id="Phobius"/>
    </source>
</evidence>
<feature type="transmembrane region" description="Helical" evidence="2">
    <location>
        <begin position="12"/>
        <end position="35"/>
    </location>
</feature>
<dbReference type="Proteomes" id="UP001501752">
    <property type="component" value="Unassembled WGS sequence"/>
</dbReference>
<dbReference type="RefSeq" id="WP_345694894.1">
    <property type="nucleotide sequence ID" value="NZ_BAABIS010000001.1"/>
</dbReference>
<keyword evidence="2" id="KW-1133">Transmembrane helix</keyword>
<reference evidence="4" key="1">
    <citation type="journal article" date="2019" name="Int. J. Syst. Evol. Microbiol.">
        <title>The Global Catalogue of Microorganisms (GCM) 10K type strain sequencing project: providing services to taxonomists for standard genome sequencing and annotation.</title>
        <authorList>
            <consortium name="The Broad Institute Genomics Platform"/>
            <consortium name="The Broad Institute Genome Sequencing Center for Infectious Disease"/>
            <person name="Wu L."/>
            <person name="Ma J."/>
        </authorList>
    </citation>
    <scope>NUCLEOTIDE SEQUENCE [LARGE SCALE GENOMIC DNA]</scope>
    <source>
        <strain evidence="4">JCM 13006</strain>
    </source>
</reference>
<accession>A0ABP9D9W5</accession>
<organism evidence="3 4">
    <name type="scientific">Kitasatospora terrestris</name>
    <dbReference type="NCBI Taxonomy" id="258051"/>
    <lineage>
        <taxon>Bacteria</taxon>
        <taxon>Bacillati</taxon>
        <taxon>Actinomycetota</taxon>
        <taxon>Actinomycetes</taxon>
        <taxon>Kitasatosporales</taxon>
        <taxon>Streptomycetaceae</taxon>
        <taxon>Kitasatospora</taxon>
    </lineage>
</organism>
<keyword evidence="2" id="KW-0812">Transmembrane</keyword>
<evidence type="ECO:0000256" key="1">
    <source>
        <dbReference type="SAM" id="MobiDB-lite"/>
    </source>
</evidence>
<sequence length="190" mass="19399">MNRRTPGAPPPFVLWREVLVAYAMPALTAGAAGAITHQPELVAAALTTIGGTSALVAAALGAALRRRPLRTRPARAPRAVAAAAAGLAAAALGLAVGLAGAHGLPHLPALSDSPWPGRLPVDLPVSSAIAATITTWHWRGSRRQPRPQGAHGAHGAPRHLPSAALRPATAARPGTEPPHVTEPRPERQSP</sequence>
<proteinExistence type="predicted"/>
<evidence type="ECO:0000313" key="3">
    <source>
        <dbReference type="EMBL" id="GAA4832019.1"/>
    </source>
</evidence>
<keyword evidence="2" id="KW-0472">Membrane</keyword>
<gene>
    <name evidence="3" type="ORF">GCM10023235_02850</name>
</gene>
<feature type="transmembrane region" description="Helical" evidence="2">
    <location>
        <begin position="76"/>
        <end position="99"/>
    </location>
</feature>
<dbReference type="EMBL" id="BAABIS010000001">
    <property type="protein sequence ID" value="GAA4832019.1"/>
    <property type="molecule type" value="Genomic_DNA"/>
</dbReference>
<feature type="compositionally biased region" description="Basic and acidic residues" evidence="1">
    <location>
        <begin position="179"/>
        <end position="190"/>
    </location>
</feature>